<gene>
    <name evidence="1" type="ORF">SAMN06296273_0079</name>
</gene>
<sequence>MDKSRKRNYLARRSLLMKIYTETKRLVSSANIAEDTGLLTLSINSYLDHYLLYFWRNFSTLPAVSTIFCLPV</sequence>
<evidence type="ECO:0000313" key="1">
    <source>
        <dbReference type="EMBL" id="SNX58616.1"/>
    </source>
</evidence>
<organism evidence="1 2">
    <name type="scientific">Nitrosomonas ureae</name>
    <dbReference type="NCBI Taxonomy" id="44577"/>
    <lineage>
        <taxon>Bacteria</taxon>
        <taxon>Pseudomonadati</taxon>
        <taxon>Pseudomonadota</taxon>
        <taxon>Betaproteobacteria</taxon>
        <taxon>Nitrosomonadales</taxon>
        <taxon>Nitrosomonadaceae</taxon>
        <taxon>Nitrosomonas</taxon>
    </lineage>
</organism>
<dbReference type="EMBL" id="LT907782">
    <property type="protein sequence ID" value="SNX58616.1"/>
    <property type="molecule type" value="Genomic_DNA"/>
</dbReference>
<dbReference type="AlphaFoldDB" id="A0A285BUH7"/>
<name>A0A285BUH7_9PROT</name>
<evidence type="ECO:0000313" key="2">
    <source>
        <dbReference type="Proteomes" id="UP000242498"/>
    </source>
</evidence>
<accession>A0A285BUH7</accession>
<proteinExistence type="predicted"/>
<protein>
    <submittedName>
        <fullName evidence="1">Uncharacterized protein</fullName>
    </submittedName>
</protein>
<reference evidence="1 2" key="1">
    <citation type="submission" date="2017-08" db="EMBL/GenBank/DDBJ databases">
        <authorList>
            <person name="de Groot N.N."/>
        </authorList>
    </citation>
    <scope>NUCLEOTIDE SEQUENCE [LARGE SCALE GENOMIC DNA]</scope>
    <source>
        <strain evidence="1 2">Nm15</strain>
    </source>
</reference>
<dbReference type="Proteomes" id="UP000242498">
    <property type="component" value="Chromosome I"/>
</dbReference>